<evidence type="ECO:0000313" key="3">
    <source>
        <dbReference type="Proteomes" id="UP000799766"/>
    </source>
</evidence>
<keyword evidence="1" id="KW-0812">Transmembrane</keyword>
<protein>
    <submittedName>
        <fullName evidence="2">Uncharacterized protein</fullName>
    </submittedName>
</protein>
<keyword evidence="1" id="KW-0472">Membrane</keyword>
<keyword evidence="3" id="KW-1185">Reference proteome</keyword>
<sequence length="56" mass="7167">MWLWVLCDFVTLFLWFFLSFCLFVFMAVCFVARRFREGYVLFLFFFFCLFFIYLFF</sequence>
<organism evidence="2 3">
    <name type="scientific">Lineolata rhizophorae</name>
    <dbReference type="NCBI Taxonomy" id="578093"/>
    <lineage>
        <taxon>Eukaryota</taxon>
        <taxon>Fungi</taxon>
        <taxon>Dikarya</taxon>
        <taxon>Ascomycota</taxon>
        <taxon>Pezizomycotina</taxon>
        <taxon>Dothideomycetes</taxon>
        <taxon>Dothideomycetes incertae sedis</taxon>
        <taxon>Lineolatales</taxon>
        <taxon>Lineolataceae</taxon>
        <taxon>Lineolata</taxon>
    </lineage>
</organism>
<name>A0A6A6P2I7_9PEZI</name>
<reference evidence="2" key="1">
    <citation type="journal article" date="2020" name="Stud. Mycol.">
        <title>101 Dothideomycetes genomes: a test case for predicting lifestyles and emergence of pathogens.</title>
        <authorList>
            <person name="Haridas S."/>
            <person name="Albert R."/>
            <person name="Binder M."/>
            <person name="Bloem J."/>
            <person name="Labutti K."/>
            <person name="Salamov A."/>
            <person name="Andreopoulos B."/>
            <person name="Baker S."/>
            <person name="Barry K."/>
            <person name="Bills G."/>
            <person name="Bluhm B."/>
            <person name="Cannon C."/>
            <person name="Castanera R."/>
            <person name="Culley D."/>
            <person name="Daum C."/>
            <person name="Ezra D."/>
            <person name="Gonzalez J."/>
            <person name="Henrissat B."/>
            <person name="Kuo A."/>
            <person name="Liang C."/>
            <person name="Lipzen A."/>
            <person name="Lutzoni F."/>
            <person name="Magnuson J."/>
            <person name="Mondo S."/>
            <person name="Nolan M."/>
            <person name="Ohm R."/>
            <person name="Pangilinan J."/>
            <person name="Park H.-J."/>
            <person name="Ramirez L."/>
            <person name="Alfaro M."/>
            <person name="Sun H."/>
            <person name="Tritt A."/>
            <person name="Yoshinaga Y."/>
            <person name="Zwiers L.-H."/>
            <person name="Turgeon B."/>
            <person name="Goodwin S."/>
            <person name="Spatafora J."/>
            <person name="Crous P."/>
            <person name="Grigoriev I."/>
        </authorList>
    </citation>
    <scope>NUCLEOTIDE SEQUENCE</scope>
    <source>
        <strain evidence="2">ATCC 16933</strain>
    </source>
</reference>
<dbReference type="Proteomes" id="UP000799766">
    <property type="component" value="Unassembled WGS sequence"/>
</dbReference>
<accession>A0A6A6P2I7</accession>
<dbReference type="AlphaFoldDB" id="A0A6A6P2I7"/>
<proteinExistence type="predicted"/>
<dbReference type="EMBL" id="MU001680">
    <property type="protein sequence ID" value="KAF2457663.1"/>
    <property type="molecule type" value="Genomic_DNA"/>
</dbReference>
<keyword evidence="1" id="KW-1133">Transmembrane helix</keyword>
<feature type="transmembrane region" description="Helical" evidence="1">
    <location>
        <begin position="39"/>
        <end position="55"/>
    </location>
</feature>
<evidence type="ECO:0000256" key="1">
    <source>
        <dbReference type="SAM" id="Phobius"/>
    </source>
</evidence>
<evidence type="ECO:0000313" key="2">
    <source>
        <dbReference type="EMBL" id="KAF2457663.1"/>
    </source>
</evidence>
<feature type="transmembrane region" description="Helical" evidence="1">
    <location>
        <begin position="12"/>
        <end position="32"/>
    </location>
</feature>
<gene>
    <name evidence="2" type="ORF">BDY21DRAFT_344506</name>
</gene>